<name>A0A9X2HZ53_9SPHN</name>
<keyword evidence="2" id="KW-1185">Reference proteome</keyword>
<dbReference type="Proteomes" id="UP001139486">
    <property type="component" value="Unassembled WGS sequence"/>
</dbReference>
<accession>A0A9X2HZ53</accession>
<proteinExistence type="predicted"/>
<reference evidence="1" key="1">
    <citation type="submission" date="2022-05" db="EMBL/GenBank/DDBJ databases">
        <title>Sphingomonas sp. strain RP10 Genome sequencing and assembly.</title>
        <authorList>
            <person name="Kim I."/>
        </authorList>
    </citation>
    <scope>NUCLEOTIDE SEQUENCE</scope>
    <source>
        <strain evidence="1">RP10</strain>
    </source>
</reference>
<dbReference type="EMBL" id="JAMLDY010000020">
    <property type="protein sequence ID" value="MCP3736099.1"/>
    <property type="molecule type" value="Genomic_DNA"/>
</dbReference>
<dbReference type="AlphaFoldDB" id="A0A9X2HZ53"/>
<organism evidence="1 2">
    <name type="scientific">Sphingomonas liriopis</name>
    <dbReference type="NCBI Taxonomy" id="2949094"/>
    <lineage>
        <taxon>Bacteria</taxon>
        <taxon>Pseudomonadati</taxon>
        <taxon>Pseudomonadota</taxon>
        <taxon>Alphaproteobacteria</taxon>
        <taxon>Sphingomonadales</taxon>
        <taxon>Sphingomonadaceae</taxon>
        <taxon>Sphingomonas</taxon>
    </lineage>
</organism>
<dbReference type="RefSeq" id="WP_254290093.1">
    <property type="nucleotide sequence ID" value="NZ_JAMLDY010000020.1"/>
</dbReference>
<sequence length="58" mass="6646">MPTTAEADFYIRREAQERRLADCTPNPEGRRIHLELAERYARLVAEARDAPPAIRIPA</sequence>
<gene>
    <name evidence="1" type="ORF">M9979_14585</name>
</gene>
<comment type="caution">
    <text evidence="1">The sequence shown here is derived from an EMBL/GenBank/DDBJ whole genome shotgun (WGS) entry which is preliminary data.</text>
</comment>
<protein>
    <submittedName>
        <fullName evidence="1">Uncharacterized protein</fullName>
    </submittedName>
</protein>
<evidence type="ECO:0000313" key="2">
    <source>
        <dbReference type="Proteomes" id="UP001139486"/>
    </source>
</evidence>
<evidence type="ECO:0000313" key="1">
    <source>
        <dbReference type="EMBL" id="MCP3736099.1"/>
    </source>
</evidence>